<dbReference type="KEGG" id="nfn:NFRAN_2885"/>
<dbReference type="Proteomes" id="UP000294299">
    <property type="component" value="Chromosome NFRAN"/>
</dbReference>
<dbReference type="EMBL" id="LR216287">
    <property type="protein sequence ID" value="VFJ15208.1"/>
    <property type="molecule type" value="Genomic_DNA"/>
</dbReference>
<organism evidence="2 3">
    <name type="scientific">Candidatus Nitrosocosmicus franklandianus</name>
    <dbReference type="NCBI Taxonomy" id="1798806"/>
    <lineage>
        <taxon>Archaea</taxon>
        <taxon>Nitrososphaerota</taxon>
        <taxon>Nitrososphaeria</taxon>
        <taxon>Nitrososphaerales</taxon>
        <taxon>Nitrososphaeraceae</taxon>
        <taxon>Candidatus Nitrosocosmicus</taxon>
    </lineage>
</organism>
<dbReference type="AlphaFoldDB" id="A0A484IEM9"/>
<name>A0A484IEM9_9ARCH</name>
<evidence type="ECO:0000313" key="2">
    <source>
        <dbReference type="EMBL" id="VFJ15208.1"/>
    </source>
</evidence>
<sequence length="56" mass="6634">MRNNPFVIHNVLGNLLTLLTAYYYEVAVAFRLSSLFWIDCHHQYNEMGFGHAYRII</sequence>
<protein>
    <submittedName>
        <fullName evidence="2">Uncharacterized protein</fullName>
    </submittedName>
</protein>
<reference evidence="2 3" key="1">
    <citation type="submission" date="2019-02" db="EMBL/GenBank/DDBJ databases">
        <authorList>
            <person name="Lehtovirta-Morley E L."/>
        </authorList>
    </citation>
    <scope>NUCLEOTIDE SEQUENCE [LARGE SCALE GENOMIC DNA]</scope>
    <source>
        <strain evidence="2">NFRAN1</strain>
    </source>
</reference>
<keyword evidence="1" id="KW-1133">Transmembrane helix</keyword>
<gene>
    <name evidence="2" type="ORF">NFRAN_2885</name>
</gene>
<proteinExistence type="predicted"/>
<evidence type="ECO:0000313" key="3">
    <source>
        <dbReference type="Proteomes" id="UP000294299"/>
    </source>
</evidence>
<accession>A0A484IEM9</accession>
<keyword evidence="1" id="KW-0472">Membrane</keyword>
<evidence type="ECO:0000256" key="1">
    <source>
        <dbReference type="SAM" id="Phobius"/>
    </source>
</evidence>
<keyword evidence="1" id="KW-0812">Transmembrane</keyword>
<feature type="transmembrane region" description="Helical" evidence="1">
    <location>
        <begin position="6"/>
        <end position="24"/>
    </location>
</feature>
<keyword evidence="3" id="KW-1185">Reference proteome</keyword>